<feature type="non-terminal residue" evidence="1">
    <location>
        <position position="208"/>
    </location>
</feature>
<dbReference type="Proteomes" id="UP000728032">
    <property type="component" value="Unassembled WGS sequence"/>
</dbReference>
<evidence type="ECO:0000313" key="1">
    <source>
        <dbReference type="EMBL" id="CAD7663536.1"/>
    </source>
</evidence>
<evidence type="ECO:0000313" key="2">
    <source>
        <dbReference type="Proteomes" id="UP000728032"/>
    </source>
</evidence>
<proteinExistence type="predicted"/>
<dbReference type="OrthoDB" id="6528253at2759"/>
<keyword evidence="2" id="KW-1185">Reference proteome</keyword>
<gene>
    <name evidence="1" type="ORF">ONB1V03_LOCUS20094</name>
</gene>
<accession>A0A7R9QYX0</accession>
<protein>
    <submittedName>
        <fullName evidence="1">Uncharacterized protein</fullName>
    </submittedName>
</protein>
<name>A0A7R9QYX0_9ACAR</name>
<dbReference type="EMBL" id="CAJPVJ010033059">
    <property type="protein sequence ID" value="CAG2180673.1"/>
    <property type="molecule type" value="Genomic_DNA"/>
</dbReference>
<sequence>FLFWEFKAFLGKEKKLLTSEDTLSPFAVIIQDCDGLQRLNQINSHRRDKESNNKYYTPTQEERRVEEIMALAFHMETRSLERKQSVQQQQCLGCKKEMDPQKKFVRADTTIFSCKHLNLCRGCAVKGITKMYNQESALPTCKSYKCSGGIPEDIPWMMFVDSIVGYYYELKARVEQQFENKACGTDNMPSTDTLCSLRTPLKRSSMVW</sequence>
<organism evidence="1">
    <name type="scientific">Oppiella nova</name>
    <dbReference type="NCBI Taxonomy" id="334625"/>
    <lineage>
        <taxon>Eukaryota</taxon>
        <taxon>Metazoa</taxon>
        <taxon>Ecdysozoa</taxon>
        <taxon>Arthropoda</taxon>
        <taxon>Chelicerata</taxon>
        <taxon>Arachnida</taxon>
        <taxon>Acari</taxon>
        <taxon>Acariformes</taxon>
        <taxon>Sarcoptiformes</taxon>
        <taxon>Oribatida</taxon>
        <taxon>Brachypylina</taxon>
        <taxon>Oppioidea</taxon>
        <taxon>Oppiidae</taxon>
        <taxon>Oppiella</taxon>
    </lineage>
</organism>
<dbReference type="AlphaFoldDB" id="A0A7R9QYX0"/>
<reference evidence="1" key="1">
    <citation type="submission" date="2020-11" db="EMBL/GenBank/DDBJ databases">
        <authorList>
            <person name="Tran Van P."/>
        </authorList>
    </citation>
    <scope>NUCLEOTIDE SEQUENCE</scope>
</reference>
<feature type="non-terminal residue" evidence="1">
    <location>
        <position position="1"/>
    </location>
</feature>
<dbReference type="EMBL" id="OC947884">
    <property type="protein sequence ID" value="CAD7663536.1"/>
    <property type="molecule type" value="Genomic_DNA"/>
</dbReference>